<reference evidence="1 2" key="1">
    <citation type="journal article" date="1999" name="Genetics">
        <title>Divergence of the hyperthermophilic archaea Pyrococcus furiosus and P. horikoshii inferred from complete genomic sequences.</title>
        <authorList>
            <person name="Maeder D.L."/>
            <person name="Weiss R.B."/>
            <person name="Dunn D.M."/>
            <person name="Cherry J.L."/>
            <person name="Gonzalez J.M."/>
            <person name="DiRuggiero J."/>
            <person name="Robb F.T."/>
        </authorList>
    </citation>
    <scope>NUCLEOTIDE SEQUENCE [LARGE SCALE GENOMIC DNA]</scope>
    <source>
        <strain evidence="2">ATCC 43587 / DSM 3638 / JCM 8422 / Vc1</strain>
    </source>
</reference>
<organism evidence="1 2">
    <name type="scientific">Pyrococcus furiosus (strain ATCC 43587 / DSM 3638 / JCM 8422 / Vc1)</name>
    <dbReference type="NCBI Taxonomy" id="186497"/>
    <lineage>
        <taxon>Archaea</taxon>
        <taxon>Methanobacteriati</taxon>
        <taxon>Methanobacteriota</taxon>
        <taxon>Thermococci</taxon>
        <taxon>Thermococcales</taxon>
        <taxon>Thermococcaceae</taxon>
        <taxon>Pyrococcus</taxon>
    </lineage>
</organism>
<dbReference type="EMBL" id="AE009950">
    <property type="protein sequence ID" value="AAL81758.1"/>
    <property type="molecule type" value="Genomic_DNA"/>
</dbReference>
<dbReference type="HOGENOM" id="CLU_181210_0_0_2"/>
<evidence type="ECO:0000313" key="2">
    <source>
        <dbReference type="Proteomes" id="UP000001013"/>
    </source>
</evidence>
<dbReference type="PATRIC" id="fig|186497.12.peg.1700"/>
<gene>
    <name evidence="1" type="ordered locus">PF1634</name>
</gene>
<dbReference type="eggNOG" id="arCOG03837">
    <property type="taxonomic scope" value="Archaea"/>
</dbReference>
<dbReference type="PhylomeDB" id="Q8U0F5"/>
<dbReference type="STRING" id="186497.PF1634"/>
<proteinExistence type="predicted"/>
<accession>Q8U0F5</accession>
<evidence type="ECO:0008006" key="3">
    <source>
        <dbReference type="Google" id="ProtNLM"/>
    </source>
</evidence>
<dbReference type="SUPFAM" id="SSF82649">
    <property type="entry name" value="SufE/NifU"/>
    <property type="match status" value="1"/>
</dbReference>
<sequence length="102" mass="11808">MHRIGRGGYMKLIGEHKAKKGLIRIEIEEEDGIARKVLITGDFFVYPEEAIFQLEKEMEGRPVSELEGIIEDFFSRRHDVETPYVNVEDFKLALKKALEGKK</sequence>
<dbReference type="InterPro" id="IPR050664">
    <property type="entry name" value="Octanoyltrans_LipM/LipL"/>
</dbReference>
<dbReference type="Gene3D" id="3.30.390.50">
    <property type="entry name" value="CO dehydrogenase flavoprotein, C-terminal domain"/>
    <property type="match status" value="1"/>
</dbReference>
<evidence type="ECO:0000313" key="1">
    <source>
        <dbReference type="EMBL" id="AAL81758.1"/>
    </source>
</evidence>
<dbReference type="PaxDb" id="186497-PF1634"/>
<dbReference type="PANTHER" id="PTHR43679:SF2">
    <property type="entry name" value="OCTANOYL-[GCVH]:PROTEIN N-OCTANOYLTRANSFERASE"/>
    <property type="match status" value="1"/>
</dbReference>
<dbReference type="AlphaFoldDB" id="Q8U0F5"/>
<protein>
    <recommendedName>
        <fullName evidence="3">Lipoate--protein ligase</fullName>
    </recommendedName>
</protein>
<name>Q8U0F5_PYRFU</name>
<dbReference type="Proteomes" id="UP000001013">
    <property type="component" value="Chromosome"/>
</dbReference>
<dbReference type="PANTHER" id="PTHR43679">
    <property type="entry name" value="OCTANOYLTRANSFERASE LIPM-RELATED"/>
    <property type="match status" value="1"/>
</dbReference>
<keyword evidence="2" id="KW-1185">Reference proteome</keyword>
<dbReference type="KEGG" id="pfu:PF1634"/>